<dbReference type="SMART" id="SM00382">
    <property type="entry name" value="AAA"/>
    <property type="match status" value="1"/>
</dbReference>
<dbReference type="InterPro" id="IPR027417">
    <property type="entry name" value="P-loop_NTPase"/>
</dbReference>
<dbReference type="PROSITE" id="PS00688">
    <property type="entry name" value="SIGMA54_INTERACT_3"/>
    <property type="match status" value="1"/>
</dbReference>
<dbReference type="InterPro" id="IPR009057">
    <property type="entry name" value="Homeodomain-like_sf"/>
</dbReference>
<dbReference type="Proteomes" id="UP001595555">
    <property type="component" value="Unassembled WGS sequence"/>
</dbReference>
<keyword evidence="4" id="KW-0238">DNA-binding</keyword>
<proteinExistence type="predicted"/>
<accession>A0ABV7FGQ5</accession>
<dbReference type="Gene3D" id="1.10.8.60">
    <property type="match status" value="1"/>
</dbReference>
<dbReference type="PANTHER" id="PTHR32071:SF21">
    <property type="entry name" value="TRANSCRIPTIONAL REGULATORY PROTEIN FLGR"/>
    <property type="match status" value="1"/>
</dbReference>
<evidence type="ECO:0000256" key="2">
    <source>
        <dbReference type="ARBA" id="ARBA00022840"/>
    </source>
</evidence>
<dbReference type="Pfam" id="PF00158">
    <property type="entry name" value="Sigma54_activat"/>
    <property type="match status" value="1"/>
</dbReference>
<keyword evidence="5" id="KW-0804">Transcription</keyword>
<keyword evidence="9" id="KW-1185">Reference proteome</keyword>
<evidence type="ECO:0000313" key="9">
    <source>
        <dbReference type="Proteomes" id="UP001595555"/>
    </source>
</evidence>
<evidence type="ECO:0000313" key="8">
    <source>
        <dbReference type="EMBL" id="MFC3115297.1"/>
    </source>
</evidence>
<keyword evidence="1" id="KW-0547">Nucleotide-binding</keyword>
<dbReference type="PROSITE" id="PS50045">
    <property type="entry name" value="SIGMA54_INTERACT_4"/>
    <property type="match status" value="1"/>
</dbReference>
<protein>
    <submittedName>
        <fullName evidence="8">Sigma-54 interaction domain-containing protein</fullName>
    </submittedName>
</protein>
<reference evidence="9" key="1">
    <citation type="journal article" date="2019" name="Int. J. Syst. Evol. Microbiol.">
        <title>The Global Catalogue of Microorganisms (GCM) 10K type strain sequencing project: providing services to taxonomists for standard genome sequencing and annotation.</title>
        <authorList>
            <consortium name="The Broad Institute Genomics Platform"/>
            <consortium name="The Broad Institute Genome Sequencing Center for Infectious Disease"/>
            <person name="Wu L."/>
            <person name="Ma J."/>
        </authorList>
    </citation>
    <scope>NUCLEOTIDE SEQUENCE [LARGE SCALE GENOMIC DNA]</scope>
    <source>
        <strain evidence="9">KCTC 52237</strain>
    </source>
</reference>
<dbReference type="PROSITE" id="PS00675">
    <property type="entry name" value="SIGMA54_INTERACT_1"/>
    <property type="match status" value="1"/>
</dbReference>
<dbReference type="Pfam" id="PF25601">
    <property type="entry name" value="AAA_lid_14"/>
    <property type="match status" value="1"/>
</dbReference>
<dbReference type="SUPFAM" id="SSF52540">
    <property type="entry name" value="P-loop containing nucleoside triphosphate hydrolases"/>
    <property type="match status" value="1"/>
</dbReference>
<evidence type="ECO:0000256" key="1">
    <source>
        <dbReference type="ARBA" id="ARBA00022741"/>
    </source>
</evidence>
<dbReference type="Gene3D" id="3.40.50.300">
    <property type="entry name" value="P-loop containing nucleotide triphosphate hydrolases"/>
    <property type="match status" value="1"/>
</dbReference>
<dbReference type="CDD" id="cd00009">
    <property type="entry name" value="AAA"/>
    <property type="match status" value="1"/>
</dbReference>
<comment type="caution">
    <text evidence="8">The sequence shown here is derived from an EMBL/GenBank/DDBJ whole genome shotgun (WGS) entry which is preliminary data.</text>
</comment>
<evidence type="ECO:0000259" key="7">
    <source>
        <dbReference type="PROSITE" id="PS50045"/>
    </source>
</evidence>
<dbReference type="InterPro" id="IPR025944">
    <property type="entry name" value="Sigma_54_int_dom_CS"/>
</dbReference>
<dbReference type="PANTHER" id="PTHR32071">
    <property type="entry name" value="TRANSCRIPTIONAL REGULATORY PROTEIN"/>
    <property type="match status" value="1"/>
</dbReference>
<dbReference type="PROSITE" id="PS00676">
    <property type="entry name" value="SIGMA54_INTERACT_2"/>
    <property type="match status" value="1"/>
</dbReference>
<dbReference type="EMBL" id="JBHRTF010000003">
    <property type="protein sequence ID" value="MFC3115297.1"/>
    <property type="molecule type" value="Genomic_DNA"/>
</dbReference>
<evidence type="ECO:0000256" key="5">
    <source>
        <dbReference type="ARBA" id="ARBA00023163"/>
    </source>
</evidence>
<keyword evidence="3" id="KW-0805">Transcription regulation</keyword>
<dbReference type="InterPro" id="IPR003593">
    <property type="entry name" value="AAA+_ATPase"/>
</dbReference>
<dbReference type="InterPro" id="IPR025943">
    <property type="entry name" value="Sigma_54_int_dom_ATP-bd_2"/>
</dbReference>
<feature type="region of interest" description="Disordered" evidence="6">
    <location>
        <begin position="310"/>
        <end position="329"/>
    </location>
</feature>
<evidence type="ECO:0000256" key="6">
    <source>
        <dbReference type="SAM" id="MobiDB-lite"/>
    </source>
</evidence>
<keyword evidence="2" id="KW-0067">ATP-binding</keyword>
<name>A0ABV7FGQ5_9GAMM</name>
<evidence type="ECO:0000256" key="4">
    <source>
        <dbReference type="ARBA" id="ARBA00023125"/>
    </source>
</evidence>
<dbReference type="SUPFAM" id="SSF46689">
    <property type="entry name" value="Homeodomain-like"/>
    <property type="match status" value="1"/>
</dbReference>
<feature type="domain" description="Sigma-54 factor interaction" evidence="7">
    <location>
        <begin position="28"/>
        <end position="256"/>
    </location>
</feature>
<gene>
    <name evidence="8" type="ORF">ACFODX_06990</name>
</gene>
<sequence length="421" mass="45956">MSQENKAPVLLSLEGTNAQPLSVRAKALVFSDPISASLLEYIERIAPSEAPVLIGGETGTGKELVARHIHLLSGRRGPFLAVNCGAISDQLAESELFGHEAGSFTGAVGKREGWFEAANGGTLFLDEIGDLPLPLQVKLLRVLQEKEVVRIGSRKSIPVDVRLVVATNVDLDYAVSAGHFRRDLLYRINIAHVKLPPLRQRPGDVLPLAEHFLKTYSQRMGYRQPQFSQDAVQLLLNYAWPGNIRELENVVHFALLVSSGDKIEPAHLKVTGGWNTGTIHQQEPQPVHQPLVNSGTHIYNQNNAVTPIQPTSFNNAGSHSHGGSGNGDDPMTAIAKQLRRLFTEQGNSDHFDKLESLIVHEAFAHVRSNQVHGAALLGISRNVMRTLLKRHGLLADTGFAQADEQSTTQDEVHSLNPSYTG</sequence>
<evidence type="ECO:0000256" key="3">
    <source>
        <dbReference type="ARBA" id="ARBA00023015"/>
    </source>
</evidence>
<dbReference type="InterPro" id="IPR058031">
    <property type="entry name" value="AAA_lid_NorR"/>
</dbReference>
<dbReference type="InterPro" id="IPR002078">
    <property type="entry name" value="Sigma_54_int"/>
</dbReference>
<dbReference type="RefSeq" id="WP_378117463.1">
    <property type="nucleotide sequence ID" value="NZ_JBHRTF010000003.1"/>
</dbReference>
<dbReference type="InterPro" id="IPR025662">
    <property type="entry name" value="Sigma_54_int_dom_ATP-bd_1"/>
</dbReference>
<organism evidence="8 9">
    <name type="scientific">Cellvibrio fontiphilus</name>
    <dbReference type="NCBI Taxonomy" id="1815559"/>
    <lineage>
        <taxon>Bacteria</taxon>
        <taxon>Pseudomonadati</taxon>
        <taxon>Pseudomonadota</taxon>
        <taxon>Gammaproteobacteria</taxon>
        <taxon>Cellvibrionales</taxon>
        <taxon>Cellvibrionaceae</taxon>
        <taxon>Cellvibrio</taxon>
    </lineage>
</organism>